<keyword evidence="6" id="KW-1185">Reference proteome</keyword>
<dbReference type="Gene3D" id="3.30.70.270">
    <property type="match status" value="2"/>
</dbReference>
<accession>A0AAV2NNX2</accession>
<evidence type="ECO:0000259" key="3">
    <source>
        <dbReference type="Pfam" id="PF00078"/>
    </source>
</evidence>
<dbReference type="PANTHER" id="PTHR37984:SF5">
    <property type="entry name" value="PROTEIN NYNRIN-LIKE"/>
    <property type="match status" value="1"/>
</dbReference>
<organism evidence="5 6">
    <name type="scientific">Lasius platythorax</name>
    <dbReference type="NCBI Taxonomy" id="488582"/>
    <lineage>
        <taxon>Eukaryota</taxon>
        <taxon>Metazoa</taxon>
        <taxon>Ecdysozoa</taxon>
        <taxon>Arthropoda</taxon>
        <taxon>Hexapoda</taxon>
        <taxon>Insecta</taxon>
        <taxon>Pterygota</taxon>
        <taxon>Neoptera</taxon>
        <taxon>Endopterygota</taxon>
        <taxon>Hymenoptera</taxon>
        <taxon>Apocrita</taxon>
        <taxon>Aculeata</taxon>
        <taxon>Formicoidea</taxon>
        <taxon>Formicidae</taxon>
        <taxon>Formicinae</taxon>
        <taxon>Lasius</taxon>
        <taxon>Lasius</taxon>
    </lineage>
</organism>
<dbReference type="InterPro" id="IPR000477">
    <property type="entry name" value="RT_dom"/>
</dbReference>
<dbReference type="InterPro" id="IPR043502">
    <property type="entry name" value="DNA/RNA_pol_sf"/>
</dbReference>
<evidence type="ECO:0000259" key="4">
    <source>
        <dbReference type="Pfam" id="PF17919"/>
    </source>
</evidence>
<name>A0AAV2NNX2_9HYME</name>
<dbReference type="AlphaFoldDB" id="A0AAV2NNX2"/>
<dbReference type="CDD" id="cd01647">
    <property type="entry name" value="RT_LTR"/>
    <property type="match status" value="1"/>
</dbReference>
<dbReference type="Pfam" id="PF17919">
    <property type="entry name" value="RT_RNaseH_2"/>
    <property type="match status" value="1"/>
</dbReference>
<dbReference type="InterPro" id="IPR041577">
    <property type="entry name" value="RT_RNaseH_2"/>
</dbReference>
<keyword evidence="2" id="KW-0511">Multifunctional enzyme</keyword>
<sequence length="293" mass="32950">MLQQGLCRPSKSSWASPLHLVAKKNGDWRPCGDYCKLNDITESECYPIPFLQDCVQFLHGATIFSTIDLVRAYQQIPVKEEDIPKTVIITPIGLFEFPVMTFGLRNAAQTFQRFIDEVVRELDCCYAYLDNIIVASRDPEKHRKHLRQVFHRLQQFGIVINVGKCVFGAPEVVFLGHHISSEGLAPSPQKIQAIQDFSLPITVKDLRRFLGMVNFYNRFLPNAARNQILLQEAIAGQKKGSKTPIDWTENMKTAFKQLKDDLAKSALLAFPNPSAQFSIKTDASGLAIGAVLQ</sequence>
<dbReference type="PANTHER" id="PTHR37984">
    <property type="entry name" value="PROTEIN CBG26694"/>
    <property type="match status" value="1"/>
</dbReference>
<gene>
    <name evidence="5" type="ORF">LPLAT_LOCUS7294</name>
</gene>
<dbReference type="InterPro" id="IPR050951">
    <property type="entry name" value="Retrovirus_Pol_polyprotein"/>
</dbReference>
<feature type="domain" description="Reverse transcriptase/retrotransposon-derived protein RNase H-like" evidence="4">
    <location>
        <begin position="247"/>
        <end position="292"/>
    </location>
</feature>
<evidence type="ECO:0000256" key="1">
    <source>
        <dbReference type="ARBA" id="ARBA00012493"/>
    </source>
</evidence>
<dbReference type="Proteomes" id="UP001497644">
    <property type="component" value="Chromosome 3"/>
</dbReference>
<dbReference type="Gene3D" id="3.10.10.10">
    <property type="entry name" value="HIV Type 1 Reverse Transcriptase, subunit A, domain 1"/>
    <property type="match status" value="1"/>
</dbReference>
<evidence type="ECO:0000313" key="5">
    <source>
        <dbReference type="EMBL" id="CAL1681177.1"/>
    </source>
</evidence>
<reference evidence="5" key="1">
    <citation type="submission" date="2024-04" db="EMBL/GenBank/DDBJ databases">
        <authorList>
            <consortium name="Molecular Ecology Group"/>
        </authorList>
    </citation>
    <scope>NUCLEOTIDE SEQUENCE</scope>
</reference>
<feature type="domain" description="Reverse transcriptase" evidence="3">
    <location>
        <begin position="22"/>
        <end position="179"/>
    </location>
</feature>
<dbReference type="GO" id="GO:0003964">
    <property type="term" value="F:RNA-directed DNA polymerase activity"/>
    <property type="evidence" value="ECO:0007669"/>
    <property type="project" value="UniProtKB-EC"/>
</dbReference>
<dbReference type="EMBL" id="OZ034826">
    <property type="protein sequence ID" value="CAL1681177.1"/>
    <property type="molecule type" value="Genomic_DNA"/>
</dbReference>
<dbReference type="Pfam" id="PF00078">
    <property type="entry name" value="RVT_1"/>
    <property type="match status" value="1"/>
</dbReference>
<proteinExistence type="predicted"/>
<evidence type="ECO:0000256" key="2">
    <source>
        <dbReference type="ARBA" id="ARBA00023268"/>
    </source>
</evidence>
<dbReference type="SUPFAM" id="SSF56672">
    <property type="entry name" value="DNA/RNA polymerases"/>
    <property type="match status" value="1"/>
</dbReference>
<evidence type="ECO:0000313" key="6">
    <source>
        <dbReference type="Proteomes" id="UP001497644"/>
    </source>
</evidence>
<protein>
    <recommendedName>
        <fullName evidence="1">RNA-directed DNA polymerase</fullName>
        <ecNumber evidence="1">2.7.7.49</ecNumber>
    </recommendedName>
</protein>
<dbReference type="InterPro" id="IPR043128">
    <property type="entry name" value="Rev_trsase/Diguanyl_cyclase"/>
</dbReference>
<dbReference type="EC" id="2.7.7.49" evidence="1"/>
<dbReference type="FunFam" id="3.30.70.270:FF:000020">
    <property type="entry name" value="Transposon Tf2-6 polyprotein-like Protein"/>
    <property type="match status" value="1"/>
</dbReference>